<dbReference type="SUPFAM" id="SSF46785">
    <property type="entry name" value="Winged helix' DNA-binding domain"/>
    <property type="match status" value="1"/>
</dbReference>
<dbReference type="Proteomes" id="UP000423525">
    <property type="component" value="Chromosome"/>
</dbReference>
<dbReference type="AlphaFoldDB" id="A0A6I8M897"/>
<dbReference type="KEGG" id="crf:FRC0190_00130"/>
<evidence type="ECO:0000313" key="2">
    <source>
        <dbReference type="EMBL" id="VZH84090.1"/>
    </source>
</evidence>
<dbReference type="InterPro" id="IPR000600">
    <property type="entry name" value="ROK"/>
</dbReference>
<dbReference type="Pfam" id="PF00480">
    <property type="entry name" value="ROK"/>
    <property type="match status" value="1"/>
</dbReference>
<dbReference type="SUPFAM" id="SSF53067">
    <property type="entry name" value="Actin-like ATPase domain"/>
    <property type="match status" value="1"/>
</dbReference>
<sequence>MPNRRTLRNTPSFTKPISPAASCLHLIRHLQPVTRATLVNGSGKSQPTVTRAVAALMEAHLVRERPDLSIPQGPGRPTIPIELAPSPWVHIGVAVGTRATYIGAYNTRGIALREKMIEIRPASTSIDTYIDAITTAITELTTLSELPLASIGISSSGRVSPTGLVTAANLGWDRLDIVSALYKRIPVPIAATSVTTAIAGAEQQAQDPNHPSTTLIFYADDSTGAALQTPDSITTVPIDTSSEDVALLSEAAVHLVAEHAPNSIVLAGSAFSNPDDARTVGKALRSSPTNPNIEIRVFPTHLDNARAAARAVALDHLIEDPLGLAKRIVASR</sequence>
<accession>A0A6I8M897</accession>
<dbReference type="InterPro" id="IPR036390">
    <property type="entry name" value="WH_DNA-bd_sf"/>
</dbReference>
<dbReference type="RefSeq" id="WP_155871184.1">
    <property type="nucleotide sequence ID" value="NZ_LR738855.1"/>
</dbReference>
<dbReference type="InterPro" id="IPR036388">
    <property type="entry name" value="WH-like_DNA-bd_sf"/>
</dbReference>
<proteinExistence type="inferred from homology"/>
<name>A0A6I8M897_9CORY</name>
<dbReference type="Gene3D" id="1.10.10.10">
    <property type="entry name" value="Winged helix-like DNA-binding domain superfamily/Winged helix DNA-binding domain"/>
    <property type="match status" value="1"/>
</dbReference>
<dbReference type="InterPro" id="IPR043129">
    <property type="entry name" value="ATPase_NBD"/>
</dbReference>
<gene>
    <name evidence="2" type="ORF">FRC0190_00130</name>
</gene>
<organism evidence="2 3">
    <name type="scientific">Corynebacterium rouxii</name>
    <dbReference type="NCBI Taxonomy" id="2719119"/>
    <lineage>
        <taxon>Bacteria</taxon>
        <taxon>Bacillati</taxon>
        <taxon>Actinomycetota</taxon>
        <taxon>Actinomycetes</taxon>
        <taxon>Mycobacteriales</taxon>
        <taxon>Corynebacteriaceae</taxon>
        <taxon>Corynebacterium</taxon>
    </lineage>
</organism>
<comment type="similarity">
    <text evidence="1">Belongs to the ROK (NagC/XylR) family.</text>
</comment>
<protein>
    <submittedName>
        <fullName evidence="2">ROK family protein</fullName>
    </submittedName>
</protein>
<dbReference type="EMBL" id="LR738855">
    <property type="protein sequence ID" value="VZH84090.1"/>
    <property type="molecule type" value="Genomic_DNA"/>
</dbReference>
<evidence type="ECO:0000313" key="3">
    <source>
        <dbReference type="Proteomes" id="UP000423525"/>
    </source>
</evidence>
<dbReference type="PANTHER" id="PTHR18964">
    <property type="entry name" value="ROK (REPRESSOR, ORF, KINASE) FAMILY"/>
    <property type="match status" value="1"/>
</dbReference>
<dbReference type="PANTHER" id="PTHR18964:SF149">
    <property type="entry name" value="BIFUNCTIONAL UDP-N-ACETYLGLUCOSAMINE 2-EPIMERASE_N-ACETYLMANNOSAMINE KINASE"/>
    <property type="match status" value="1"/>
</dbReference>
<evidence type="ECO:0000256" key="1">
    <source>
        <dbReference type="ARBA" id="ARBA00006479"/>
    </source>
</evidence>
<reference evidence="2 3" key="1">
    <citation type="submission" date="2019-11" db="EMBL/GenBank/DDBJ databases">
        <authorList>
            <person name="Brisse S."/>
        </authorList>
    </citation>
    <scope>NUCLEOTIDE SEQUENCE [LARGE SCALE GENOMIC DNA]</scope>
    <source>
        <strain evidence="2">FRC0190</strain>
    </source>
</reference>
<dbReference type="Gene3D" id="3.30.420.40">
    <property type="match status" value="1"/>
</dbReference>